<organism evidence="1">
    <name type="scientific">Oscillatoriales cyanobacterium SpSt-402</name>
    <dbReference type="NCBI Taxonomy" id="2282168"/>
    <lineage>
        <taxon>Bacteria</taxon>
        <taxon>Bacillati</taxon>
        <taxon>Cyanobacteriota</taxon>
        <taxon>Cyanophyceae</taxon>
        <taxon>Oscillatoriophycideae</taxon>
        <taxon>Oscillatoriales</taxon>
    </lineage>
</organism>
<gene>
    <name evidence="1" type="ORF">ENR47_07805</name>
</gene>
<dbReference type="AlphaFoldDB" id="A0A832H4I2"/>
<dbReference type="EMBL" id="DSRD01000496">
    <property type="protein sequence ID" value="HGW94172.1"/>
    <property type="molecule type" value="Genomic_DNA"/>
</dbReference>
<evidence type="ECO:0000313" key="1">
    <source>
        <dbReference type="EMBL" id="HGW94172.1"/>
    </source>
</evidence>
<reference evidence="1" key="1">
    <citation type="journal article" date="2020" name="mSystems">
        <title>Genome- and Community-Level Interaction Insights into Carbon Utilization and Element Cycling Functions of Hydrothermarchaeota in Hydrothermal Sediment.</title>
        <authorList>
            <person name="Zhou Z."/>
            <person name="Liu Y."/>
            <person name="Xu W."/>
            <person name="Pan J."/>
            <person name="Luo Z.H."/>
            <person name="Li M."/>
        </authorList>
    </citation>
    <scope>NUCLEOTIDE SEQUENCE [LARGE SCALE GENOMIC DNA]</scope>
    <source>
        <strain evidence="1">SpSt-402</strain>
    </source>
</reference>
<name>A0A832H4I2_9CYAN</name>
<sequence>MNNDEIAKIYDPKTLEADEKPFASFFEQVASEFTAPQYRIWVGSGDYQRRICAGVQDDDSGVVVKIYCKYQKPIQNPWNAFVIQRVREHFESGSTQDLLINCPAVAV</sequence>
<comment type="caution">
    <text evidence="1">The sequence shown here is derived from an EMBL/GenBank/DDBJ whole genome shotgun (WGS) entry which is preliminary data.</text>
</comment>
<protein>
    <submittedName>
        <fullName evidence="1">Uncharacterized protein</fullName>
    </submittedName>
</protein>
<proteinExistence type="predicted"/>
<accession>A0A832H4I2</accession>